<dbReference type="InterPro" id="IPR032675">
    <property type="entry name" value="LRR_dom_sf"/>
</dbReference>
<evidence type="ECO:0000313" key="4">
    <source>
        <dbReference type="Proteomes" id="UP000654075"/>
    </source>
</evidence>
<protein>
    <recommendedName>
        <fullName evidence="2">EF-hand domain-containing protein</fullName>
    </recommendedName>
</protein>
<dbReference type="InterPro" id="IPR011992">
    <property type="entry name" value="EF-hand-dom_pair"/>
</dbReference>
<dbReference type="SUPFAM" id="SSF52047">
    <property type="entry name" value="RNI-like"/>
    <property type="match status" value="1"/>
</dbReference>
<organism evidence="3 4">
    <name type="scientific">Polarella glacialis</name>
    <name type="common">Dinoflagellate</name>
    <dbReference type="NCBI Taxonomy" id="89957"/>
    <lineage>
        <taxon>Eukaryota</taxon>
        <taxon>Sar</taxon>
        <taxon>Alveolata</taxon>
        <taxon>Dinophyceae</taxon>
        <taxon>Suessiales</taxon>
        <taxon>Suessiaceae</taxon>
        <taxon>Polarella</taxon>
    </lineage>
</organism>
<evidence type="ECO:0000256" key="1">
    <source>
        <dbReference type="ARBA" id="ARBA00022837"/>
    </source>
</evidence>
<dbReference type="Pfam" id="PF13499">
    <property type="entry name" value="EF-hand_7"/>
    <property type="match status" value="1"/>
</dbReference>
<gene>
    <name evidence="3" type="ORF">PGLA1383_LOCUS51188</name>
</gene>
<dbReference type="SMART" id="SM00054">
    <property type="entry name" value="EFh"/>
    <property type="match status" value="2"/>
</dbReference>
<reference evidence="3" key="1">
    <citation type="submission" date="2021-02" db="EMBL/GenBank/DDBJ databases">
        <authorList>
            <person name="Dougan E. K."/>
            <person name="Rhodes N."/>
            <person name="Thang M."/>
            <person name="Chan C."/>
        </authorList>
    </citation>
    <scope>NUCLEOTIDE SEQUENCE</scope>
</reference>
<proteinExistence type="predicted"/>
<dbReference type="OrthoDB" id="6572480at2759"/>
<dbReference type="InterPro" id="IPR018247">
    <property type="entry name" value="EF_Hand_1_Ca_BS"/>
</dbReference>
<keyword evidence="1" id="KW-0106">Calcium</keyword>
<dbReference type="Gene3D" id="3.80.10.10">
    <property type="entry name" value="Ribonuclease Inhibitor"/>
    <property type="match status" value="1"/>
</dbReference>
<keyword evidence="4" id="KW-1185">Reference proteome</keyword>
<dbReference type="CDD" id="cd00051">
    <property type="entry name" value="EFh"/>
    <property type="match status" value="1"/>
</dbReference>
<dbReference type="SUPFAM" id="SSF47473">
    <property type="entry name" value="EF-hand"/>
    <property type="match status" value="1"/>
</dbReference>
<accession>A0A813HD56</accession>
<feature type="domain" description="EF-hand" evidence="2">
    <location>
        <begin position="731"/>
        <end position="766"/>
    </location>
</feature>
<dbReference type="InterPro" id="IPR002048">
    <property type="entry name" value="EF_hand_dom"/>
</dbReference>
<evidence type="ECO:0000313" key="3">
    <source>
        <dbReference type="EMBL" id="CAE8635599.1"/>
    </source>
</evidence>
<dbReference type="EMBL" id="CAJNNV010031316">
    <property type="protein sequence ID" value="CAE8635599.1"/>
    <property type="molecule type" value="Genomic_DNA"/>
</dbReference>
<comment type="caution">
    <text evidence="3">The sequence shown here is derived from an EMBL/GenBank/DDBJ whole genome shotgun (WGS) entry which is preliminary data.</text>
</comment>
<name>A0A813HD56_POLGL</name>
<sequence>MPQCGNSRVCSDSREGVGDELEYWRSYALASALRVLVEEAAALIRGHSTVAELAEVISEQLQVPLRAQLLSRGTTRLELEERDAQTGEFLRHRRLAEFLLEPEEEEVELHLVDFSSLSPPGASSEAPVCNIPKTEERGITILQIRLLFELVRLCSDSSGWTVAWKDSNPMSPSHGQPMHVDSFNLYQACEWIIRPSTSEDRCSFVELVASQSELQLPSWFASHWWGEPIKKFAQCLEEHIRVRGLSPDSAYWVCAYCNNQHFLMKELNTNPRATSFFKAMNACDGLLLVVDEAAVALTRVWCAFELAAVLLGHVTSKLQGRRFLLDIATAQPWTGVSTKHGRSWEESHDAVLITDGMSLTERQEECFRAGAGHVMQAMRESKFPTEIIEKAMEIDIEAAQATLQADRNRILNCIAGSNFSEFDADPPAHHHSYERCNRHIRSMFAQAAFSTAAMHDDPEYFHRLLKALGNNLEDRSLSILCPTSKVLSDEHVDGLVACFHTGLKLLDVNLHSCRAVTSQGLEQLMQSLPKSLLTLVLTLVNLLAVDQASTFALAESMPQNLQVLVLKLDFCPLLTSKSFGQIARRLPSSLRKLWFSAAQCKLVDDSAIHQLAENLPERLEVLQLNFRACIITDVAALHLLKNLPRLPLLHNFRFDFRATAVTSDMEQTLRSTPLAPCPKWMRMGLDLDFHAQSFTECVRHSEDDCESEDLGAELELTSDLLAESLRNEISESISDVSAAFRNWDTNNDERLSIDEMTELVRALGMPTQNISAVVHEMDKSGDGFICYDELISWLYRS</sequence>
<feature type="domain" description="EF-hand" evidence="2">
    <location>
        <begin position="772"/>
        <end position="797"/>
    </location>
</feature>
<dbReference type="GO" id="GO:0005509">
    <property type="term" value="F:calcium ion binding"/>
    <property type="evidence" value="ECO:0007669"/>
    <property type="project" value="InterPro"/>
</dbReference>
<dbReference type="PROSITE" id="PS00018">
    <property type="entry name" value="EF_HAND_1"/>
    <property type="match status" value="1"/>
</dbReference>
<evidence type="ECO:0000259" key="2">
    <source>
        <dbReference type="PROSITE" id="PS50222"/>
    </source>
</evidence>
<dbReference type="Proteomes" id="UP000654075">
    <property type="component" value="Unassembled WGS sequence"/>
</dbReference>
<dbReference type="Gene3D" id="1.10.238.10">
    <property type="entry name" value="EF-hand"/>
    <property type="match status" value="1"/>
</dbReference>
<dbReference type="AlphaFoldDB" id="A0A813HD56"/>
<dbReference type="PROSITE" id="PS50222">
    <property type="entry name" value="EF_HAND_2"/>
    <property type="match status" value="2"/>
</dbReference>